<dbReference type="AlphaFoldDB" id="A0A146AYA6"/>
<feature type="transmembrane region" description="Helical" evidence="8">
    <location>
        <begin position="358"/>
        <end position="386"/>
    </location>
</feature>
<feature type="transmembrane region" description="Helical" evidence="8">
    <location>
        <begin position="274"/>
        <end position="300"/>
    </location>
</feature>
<feature type="transmembrane region" description="Helical" evidence="8">
    <location>
        <begin position="437"/>
        <end position="459"/>
    </location>
</feature>
<reference evidence="9 10" key="1">
    <citation type="submission" date="2016-03" db="EMBL/GenBank/DDBJ databases">
        <authorList>
            <consortium name="Pathogen Informatics"/>
        </authorList>
    </citation>
    <scope>NUCLEOTIDE SEQUENCE [LARGE SCALE GENOMIC DNA]</scope>
    <source>
        <strain evidence="9 10">NCTC13364</strain>
    </source>
</reference>
<protein>
    <submittedName>
        <fullName evidence="9">Gnt-I system</fullName>
    </submittedName>
</protein>
<feature type="transmembrane region" description="Helical" evidence="8">
    <location>
        <begin position="188"/>
        <end position="210"/>
    </location>
</feature>
<proteinExistence type="inferred from homology"/>
<evidence type="ECO:0000256" key="3">
    <source>
        <dbReference type="ARBA" id="ARBA00022475"/>
    </source>
</evidence>
<accession>A0A146AYA6</accession>
<keyword evidence="6 8" id="KW-0472">Membrane</keyword>
<feature type="transmembrane region" description="Helical" evidence="8">
    <location>
        <begin position="106"/>
        <end position="136"/>
    </location>
</feature>
<sequence length="463" mass="47461">MSTGDIQLLATALASVLILVALIVSRIRLHPLLALLVVAVGVGLATGMPSDHLVKAVTNGAGKTLGVVGLVVALGAMLGKILADSGVTESIANFILTRASGRTLPWAMALVAFVIGIPMFFEVGLVVLLPLIFSVARKIEEEGRLRGSAYAYVGVPVIAALAAMHGMVPPHPGPLTAIATLKTSVGPTLIYGFVAALPAIVLAGPIYAAFIAPRLKVRPDDTLIAQFSSAQPRQGGSVSSPSIALGLVAALLPALLMLLHAISELAFDKTSPVMHVTAFVGNPVIAMLIGVVFAACALVYGRRGDAEHLRESLSASLKPICNVLLIIAGGGAFQQVLTDAKVGDAIVSLSHQFTLSPLVLGWIISMLLSVSTGSATVGIVGAAGLLVPLAASDPSLNVPLLALSIGCGSLFFNYANHAGFWLVKESFGMTMGEATKTISVVQSIVAVVGLGMVLLLNLLPPLV</sequence>
<feature type="transmembrane region" description="Helical" evidence="8">
    <location>
        <begin position="320"/>
        <end position="338"/>
    </location>
</feature>
<dbReference type="EMBL" id="FKBS01000002">
    <property type="protein sequence ID" value="CZZ94318.1"/>
    <property type="molecule type" value="Genomic_DNA"/>
</dbReference>
<evidence type="ECO:0000256" key="5">
    <source>
        <dbReference type="ARBA" id="ARBA00022989"/>
    </source>
</evidence>
<comment type="similarity">
    <text evidence="7">Belongs to the GntP permease family.</text>
</comment>
<evidence type="ECO:0000256" key="2">
    <source>
        <dbReference type="ARBA" id="ARBA00022448"/>
    </source>
</evidence>
<dbReference type="GO" id="GO:0005886">
    <property type="term" value="C:plasma membrane"/>
    <property type="evidence" value="ECO:0007669"/>
    <property type="project" value="UniProtKB-SubCell"/>
</dbReference>
<dbReference type="InterPro" id="IPR003474">
    <property type="entry name" value="Glcn_transporter"/>
</dbReference>
<evidence type="ECO:0000313" key="10">
    <source>
        <dbReference type="Proteomes" id="UP000077037"/>
    </source>
</evidence>
<dbReference type="GO" id="GO:0015128">
    <property type="term" value="F:gluconate transmembrane transporter activity"/>
    <property type="evidence" value="ECO:0007669"/>
    <property type="project" value="InterPro"/>
</dbReference>
<organism evidence="9 10">
    <name type="scientific">Bordetella ansorpii</name>
    <dbReference type="NCBI Taxonomy" id="288768"/>
    <lineage>
        <taxon>Bacteria</taxon>
        <taxon>Pseudomonadati</taxon>
        <taxon>Pseudomonadota</taxon>
        <taxon>Betaproteobacteria</taxon>
        <taxon>Burkholderiales</taxon>
        <taxon>Alcaligenaceae</taxon>
        <taxon>Bordetella</taxon>
    </lineage>
</organism>
<dbReference type="Proteomes" id="UP000077037">
    <property type="component" value="Unassembled WGS sequence"/>
</dbReference>
<keyword evidence="4 8" id="KW-0812">Transmembrane</keyword>
<feature type="transmembrane region" description="Helical" evidence="8">
    <location>
        <begin position="148"/>
        <end position="168"/>
    </location>
</feature>
<dbReference type="RefSeq" id="WP_066406535.1">
    <property type="nucleotide sequence ID" value="NZ_FKBS01000002.1"/>
</dbReference>
<dbReference type="NCBIfam" id="TIGR00791">
    <property type="entry name" value="gntP"/>
    <property type="match status" value="1"/>
</dbReference>
<feature type="transmembrane region" description="Helical" evidence="8">
    <location>
        <begin position="243"/>
        <end position="262"/>
    </location>
</feature>
<keyword evidence="5 8" id="KW-1133">Transmembrane helix</keyword>
<dbReference type="Pfam" id="PF02447">
    <property type="entry name" value="GntP_permease"/>
    <property type="match status" value="1"/>
</dbReference>
<dbReference type="PANTHER" id="PTHR30354">
    <property type="entry name" value="GNT FAMILY GLUCONATE TRANSPORTER"/>
    <property type="match status" value="1"/>
</dbReference>
<dbReference type="OrthoDB" id="9787129at2"/>
<evidence type="ECO:0000256" key="7">
    <source>
        <dbReference type="ARBA" id="ARBA00049663"/>
    </source>
</evidence>
<evidence type="ECO:0000256" key="4">
    <source>
        <dbReference type="ARBA" id="ARBA00022692"/>
    </source>
</evidence>
<comment type="subcellular location">
    <subcellularLocation>
        <location evidence="1">Cell membrane</location>
        <topology evidence="1">Multi-pass membrane protein</topology>
    </subcellularLocation>
</comment>
<evidence type="ECO:0000256" key="6">
    <source>
        <dbReference type="ARBA" id="ARBA00023136"/>
    </source>
</evidence>
<keyword evidence="2" id="KW-0813">Transport</keyword>
<evidence type="ECO:0000256" key="1">
    <source>
        <dbReference type="ARBA" id="ARBA00004651"/>
    </source>
</evidence>
<dbReference type="PANTHER" id="PTHR30354:SF22">
    <property type="entry name" value="HIGH-AFFINITY GLUCONATE TRANSPORTER"/>
    <property type="match status" value="1"/>
</dbReference>
<feature type="transmembrane region" description="Helical" evidence="8">
    <location>
        <begin position="32"/>
        <end position="50"/>
    </location>
</feature>
<keyword evidence="3" id="KW-1003">Cell membrane</keyword>
<gene>
    <name evidence="9" type="primary">gntT</name>
    <name evidence="9" type="ORF">SAMEA1982600_00187</name>
</gene>
<name>A0A146AYA6_9BORD</name>
<dbReference type="PIRSF" id="PIRSF002746">
    <property type="entry name" value="Gluconate_transporter"/>
    <property type="match status" value="1"/>
</dbReference>
<feature type="transmembrane region" description="Helical" evidence="8">
    <location>
        <begin position="398"/>
        <end position="417"/>
    </location>
</feature>
<feature type="transmembrane region" description="Helical" evidence="8">
    <location>
        <begin position="6"/>
        <end position="25"/>
    </location>
</feature>
<evidence type="ECO:0000313" key="9">
    <source>
        <dbReference type="EMBL" id="CZZ94318.1"/>
    </source>
</evidence>
<evidence type="ECO:0000256" key="8">
    <source>
        <dbReference type="SAM" id="Phobius"/>
    </source>
</evidence>